<dbReference type="OrthoDB" id="2081981at2"/>
<dbReference type="Pfam" id="PF00702">
    <property type="entry name" value="Hydrolase"/>
    <property type="match status" value="1"/>
</dbReference>
<organism evidence="1 2">
    <name type="scientific">Cytobacillus depressus</name>
    <dbReference type="NCBI Taxonomy" id="1602942"/>
    <lineage>
        <taxon>Bacteria</taxon>
        <taxon>Bacillati</taxon>
        <taxon>Bacillota</taxon>
        <taxon>Bacilli</taxon>
        <taxon>Bacillales</taxon>
        <taxon>Bacillaceae</taxon>
        <taxon>Cytobacillus</taxon>
    </lineage>
</organism>
<dbReference type="InterPro" id="IPR036412">
    <property type="entry name" value="HAD-like_sf"/>
</dbReference>
<evidence type="ECO:0000313" key="1">
    <source>
        <dbReference type="EMBL" id="KAB2332150.1"/>
    </source>
</evidence>
<accession>A0A6L3V3G6</accession>
<keyword evidence="1" id="KW-0378">Hydrolase</keyword>
<dbReference type="CDD" id="cd01427">
    <property type="entry name" value="HAD_like"/>
    <property type="match status" value="1"/>
</dbReference>
<reference evidence="1 2" key="1">
    <citation type="journal article" date="2016" name="Antonie Van Leeuwenhoek">
        <title>Bacillus depressus sp. nov., isolated from soil of a sunflower field.</title>
        <authorList>
            <person name="Wei X."/>
            <person name="Xin D."/>
            <person name="Xin Y."/>
            <person name="Zhang H."/>
            <person name="Wang T."/>
            <person name="Zhang J."/>
        </authorList>
    </citation>
    <scope>NUCLEOTIDE SEQUENCE [LARGE SCALE GENOMIC DNA]</scope>
    <source>
        <strain evidence="1 2">BZ1</strain>
    </source>
</reference>
<dbReference type="Proteomes" id="UP000481030">
    <property type="component" value="Unassembled WGS sequence"/>
</dbReference>
<proteinExistence type="predicted"/>
<comment type="caution">
    <text evidence="1">The sequence shown here is derived from an EMBL/GenBank/DDBJ whole genome shotgun (WGS) entry which is preliminary data.</text>
</comment>
<keyword evidence="2" id="KW-1185">Reference proteome</keyword>
<dbReference type="InterPro" id="IPR023214">
    <property type="entry name" value="HAD_sf"/>
</dbReference>
<protein>
    <submittedName>
        <fullName evidence="1">HAD family hydrolase</fullName>
    </submittedName>
</protein>
<dbReference type="Gene3D" id="3.40.50.1000">
    <property type="entry name" value="HAD superfamily/HAD-like"/>
    <property type="match status" value="1"/>
</dbReference>
<dbReference type="RefSeq" id="WP_151536156.1">
    <property type="nucleotide sequence ID" value="NZ_WBOS01000010.1"/>
</dbReference>
<dbReference type="GO" id="GO:0016787">
    <property type="term" value="F:hydrolase activity"/>
    <property type="evidence" value="ECO:0007669"/>
    <property type="project" value="UniProtKB-KW"/>
</dbReference>
<dbReference type="EMBL" id="WBOS01000010">
    <property type="protein sequence ID" value="KAB2332150.1"/>
    <property type="molecule type" value="Genomic_DNA"/>
</dbReference>
<dbReference type="SUPFAM" id="SSF56784">
    <property type="entry name" value="HAD-like"/>
    <property type="match status" value="1"/>
</dbReference>
<sequence>MMDWIKKVKAVIFDLDGTLYQDYTFLGRYIQHMLKEQLSKSELEQVILEAYSILEGSHPIRIGYYYNRENQKVYAHENLNPTACFSWDGEEHEEVMEERKNLFYLGDPWGIAGLYAEKYNVDKSSKMMAFDLVRKEMLCEPNKIYRHQALFVAISDLNVERKVFMTNTPGPSGLEFLKYLEIERHFDEYIFDAKKPVGMQQMMEILLAEGYQPDEILSVGDNPFNDLYPVKNLGGRTCLISRYSHADSTKWDVKVQTIEDLTAFLRQLCSHSLDESKEDSLRDEITIIH</sequence>
<evidence type="ECO:0000313" key="2">
    <source>
        <dbReference type="Proteomes" id="UP000481030"/>
    </source>
</evidence>
<name>A0A6L3V3G6_9BACI</name>
<gene>
    <name evidence="1" type="ORF">F7731_17850</name>
</gene>
<dbReference type="AlphaFoldDB" id="A0A6L3V3G6"/>